<proteinExistence type="predicted"/>
<organism evidence="1 2">
    <name type="scientific">Morus notabilis</name>
    <dbReference type="NCBI Taxonomy" id="981085"/>
    <lineage>
        <taxon>Eukaryota</taxon>
        <taxon>Viridiplantae</taxon>
        <taxon>Streptophyta</taxon>
        <taxon>Embryophyta</taxon>
        <taxon>Tracheophyta</taxon>
        <taxon>Spermatophyta</taxon>
        <taxon>Magnoliopsida</taxon>
        <taxon>eudicotyledons</taxon>
        <taxon>Gunneridae</taxon>
        <taxon>Pentapetalae</taxon>
        <taxon>rosids</taxon>
        <taxon>fabids</taxon>
        <taxon>Rosales</taxon>
        <taxon>Moraceae</taxon>
        <taxon>Moreae</taxon>
        <taxon>Morus</taxon>
    </lineage>
</organism>
<sequence>MTRRKLSTSHEFTQLCNTSSSTTSDGQIRRSIMDVPKEVFVEILLKLRCEEHYLVQVRVQELAQSYFVSARSNHSSLLVQDNGCFYLMEHPEEPLLCRYTFDIDPNTKLKKIPLFNSQVMLKNSSTDQVHDDHIRKLYDDINTSLKPAGSKSRYESSRINKQAYFDFDNDQFGLIHSLPHDISGTTIGVLEEDCLCICDFTCDNIDIWHDRGLDVKDFHVCGDKFEFQAIAHTPSLFSLKDIIARPRRESVN</sequence>
<dbReference type="EMBL" id="KE345190">
    <property type="protein sequence ID" value="EXB95119.1"/>
    <property type="molecule type" value="Genomic_DNA"/>
</dbReference>
<keyword evidence="2" id="KW-1185">Reference proteome</keyword>
<dbReference type="AlphaFoldDB" id="W9RTI7"/>
<accession>W9RTI7</accession>
<evidence type="ECO:0000313" key="2">
    <source>
        <dbReference type="Proteomes" id="UP000030645"/>
    </source>
</evidence>
<reference evidence="2" key="1">
    <citation type="submission" date="2013-01" db="EMBL/GenBank/DDBJ databases">
        <title>Draft Genome Sequence of a Mulberry Tree, Morus notabilis C.K. Schneid.</title>
        <authorList>
            <person name="He N."/>
            <person name="Zhao S."/>
        </authorList>
    </citation>
    <scope>NUCLEOTIDE SEQUENCE</scope>
</reference>
<dbReference type="Proteomes" id="UP000030645">
    <property type="component" value="Unassembled WGS sequence"/>
</dbReference>
<protein>
    <submittedName>
        <fullName evidence="1">Uncharacterized protein</fullName>
    </submittedName>
</protein>
<gene>
    <name evidence="1" type="ORF">L484_007066</name>
</gene>
<name>W9RTI7_9ROSA</name>
<evidence type="ECO:0000313" key="1">
    <source>
        <dbReference type="EMBL" id="EXB95119.1"/>
    </source>
</evidence>